<dbReference type="EMBL" id="QWDC01000002">
    <property type="protein sequence ID" value="RFZ91883.1"/>
    <property type="molecule type" value="Genomic_DNA"/>
</dbReference>
<evidence type="ECO:0000256" key="1">
    <source>
        <dbReference type="SAM" id="Phobius"/>
    </source>
</evidence>
<feature type="transmembrane region" description="Helical" evidence="1">
    <location>
        <begin position="59"/>
        <end position="80"/>
    </location>
</feature>
<name>A0A372NRI0_9SPHI</name>
<keyword evidence="1" id="KW-1133">Transmembrane helix</keyword>
<organism evidence="2 3">
    <name type="scientific">Mucilaginibacter conchicola</name>
    <dbReference type="NCBI Taxonomy" id="2303333"/>
    <lineage>
        <taxon>Bacteria</taxon>
        <taxon>Pseudomonadati</taxon>
        <taxon>Bacteroidota</taxon>
        <taxon>Sphingobacteriia</taxon>
        <taxon>Sphingobacteriales</taxon>
        <taxon>Sphingobacteriaceae</taxon>
        <taxon>Mucilaginibacter</taxon>
    </lineage>
</organism>
<evidence type="ECO:0000313" key="2">
    <source>
        <dbReference type="EMBL" id="RFZ91883.1"/>
    </source>
</evidence>
<proteinExistence type="predicted"/>
<comment type="caution">
    <text evidence="2">The sequence shown here is derived from an EMBL/GenBank/DDBJ whole genome shotgun (WGS) entry which is preliminary data.</text>
</comment>
<feature type="transmembrane region" description="Helical" evidence="1">
    <location>
        <begin position="258"/>
        <end position="276"/>
    </location>
</feature>
<keyword evidence="1" id="KW-0472">Membrane</keyword>
<protein>
    <submittedName>
        <fullName evidence="2">Beta-carotene 15,15'-monooxygenase</fullName>
    </submittedName>
</protein>
<dbReference type="Pfam" id="PF19992">
    <property type="entry name" value="DUF6427"/>
    <property type="match status" value="1"/>
</dbReference>
<feature type="transmembrane region" description="Helical" evidence="1">
    <location>
        <begin position="145"/>
        <end position="171"/>
    </location>
</feature>
<dbReference type="OrthoDB" id="1115611at2"/>
<evidence type="ECO:0000313" key="3">
    <source>
        <dbReference type="Proteomes" id="UP000264217"/>
    </source>
</evidence>
<dbReference type="Proteomes" id="UP000264217">
    <property type="component" value="Unassembled WGS sequence"/>
</dbReference>
<dbReference type="InterPro" id="IPR045625">
    <property type="entry name" value="DUF6427"/>
</dbReference>
<feature type="transmembrane region" description="Helical" evidence="1">
    <location>
        <begin position="282"/>
        <end position="300"/>
    </location>
</feature>
<feature type="transmembrane region" description="Helical" evidence="1">
    <location>
        <begin position="12"/>
        <end position="29"/>
    </location>
</feature>
<accession>A0A372NRI0</accession>
<feature type="transmembrane region" description="Helical" evidence="1">
    <location>
        <begin position="225"/>
        <end position="246"/>
    </location>
</feature>
<dbReference type="AlphaFoldDB" id="A0A372NRI0"/>
<reference evidence="2 3" key="1">
    <citation type="submission" date="2018-08" db="EMBL/GenBank/DDBJ databases">
        <title>Mucilaginibacter sp. MYSH2.</title>
        <authorList>
            <person name="Seo T."/>
        </authorList>
    </citation>
    <scope>NUCLEOTIDE SEQUENCE [LARGE SCALE GENOMIC DNA]</scope>
    <source>
        <strain evidence="2 3">MYSH2</strain>
    </source>
</reference>
<feature type="transmembrane region" description="Helical" evidence="1">
    <location>
        <begin position="183"/>
        <end position="200"/>
    </location>
</feature>
<gene>
    <name evidence="2" type="ORF">D0C36_10560</name>
</gene>
<feature type="transmembrane region" description="Helical" evidence="1">
    <location>
        <begin position="92"/>
        <end position="125"/>
    </location>
</feature>
<dbReference type="RefSeq" id="WP_117391596.1">
    <property type="nucleotide sequence ID" value="NZ_QWDC01000002.1"/>
</dbReference>
<keyword evidence="2" id="KW-0560">Oxidoreductase</keyword>
<keyword evidence="2" id="KW-0503">Monooxygenase</keyword>
<feature type="transmembrane region" description="Helical" evidence="1">
    <location>
        <begin position="307"/>
        <end position="325"/>
    </location>
</feature>
<dbReference type="GO" id="GO:0004497">
    <property type="term" value="F:monooxygenase activity"/>
    <property type="evidence" value="ECO:0007669"/>
    <property type="project" value="UniProtKB-KW"/>
</dbReference>
<keyword evidence="3" id="KW-1185">Reference proteome</keyword>
<keyword evidence="1" id="KW-0812">Transmembrane</keyword>
<sequence length="328" mass="38197">MINLFKSFNPLNILWLAILVFVLRMGYIAEAPDKLQFVFVEPFARLLLPVGYEYALSPFENVCLAGLVVLGQAVLLNFLVNKYNLLGRSTFLPSLMYVTVTALFPQFLILSAPLLCNFLLIWMLFKLFSFYKGDDAKSTAYDLGMIVALGSIIYLPYIYLFLAIWLGLVIFKPFNWREWISGILGYVTVFFFFAVFYYLNNRLGSFYQIWAPLGTKFPNSINIKYLNYLVLIPVIIIIGLFLFHFQKNYYKSYVQVRKSFQLLLVIFIIAGLSFYVKSQFSLTHFVLCAVPAAVFLAYYFAYASRKWFYESLYLLLLISIIYFQFNTF</sequence>